<keyword evidence="3" id="KW-1185">Reference proteome</keyword>
<evidence type="ECO:0000256" key="1">
    <source>
        <dbReference type="SAM" id="MobiDB-lite"/>
    </source>
</evidence>
<dbReference type="RefSeq" id="WP_195134073.1">
    <property type="nucleotide sequence ID" value="NZ_JADLQX010000072.1"/>
</dbReference>
<dbReference type="EMBL" id="JADLQX010000072">
    <property type="protein sequence ID" value="MBF6302893.1"/>
    <property type="molecule type" value="Genomic_DNA"/>
</dbReference>
<evidence type="ECO:0000313" key="2">
    <source>
        <dbReference type="EMBL" id="MBF6302893.1"/>
    </source>
</evidence>
<protein>
    <submittedName>
        <fullName evidence="2">Gas vesicle protein G</fullName>
    </submittedName>
</protein>
<gene>
    <name evidence="2" type="ORF">IU459_36045</name>
</gene>
<evidence type="ECO:0000313" key="3">
    <source>
        <dbReference type="Proteomes" id="UP000702209"/>
    </source>
</evidence>
<accession>A0ABS0D6Y8</accession>
<name>A0ABS0D6Y8_9NOCA</name>
<dbReference type="InterPro" id="IPR007804">
    <property type="entry name" value="GvpG"/>
</dbReference>
<dbReference type="Pfam" id="PF05120">
    <property type="entry name" value="GvpG"/>
    <property type="match status" value="1"/>
</dbReference>
<dbReference type="Proteomes" id="UP000702209">
    <property type="component" value="Unassembled WGS sequence"/>
</dbReference>
<feature type="region of interest" description="Disordered" evidence="1">
    <location>
        <begin position="53"/>
        <end position="76"/>
    </location>
</feature>
<organism evidence="2 3">
    <name type="scientific">Nocardia amamiensis</name>
    <dbReference type="NCBI Taxonomy" id="404578"/>
    <lineage>
        <taxon>Bacteria</taxon>
        <taxon>Bacillati</taxon>
        <taxon>Actinomycetota</taxon>
        <taxon>Actinomycetes</taxon>
        <taxon>Mycobacteriales</taxon>
        <taxon>Nocardiaceae</taxon>
        <taxon>Nocardia</taxon>
    </lineage>
</organism>
<reference evidence="2 3" key="1">
    <citation type="submission" date="2020-10" db="EMBL/GenBank/DDBJ databases">
        <title>Identification of Nocardia species via Next-generation sequencing and recognition of intraspecies genetic diversity.</title>
        <authorList>
            <person name="Li P."/>
            <person name="Li P."/>
            <person name="Lu B."/>
        </authorList>
    </citation>
    <scope>NUCLEOTIDE SEQUENCE [LARGE SCALE GENOMIC DNA]</scope>
    <source>
        <strain evidence="2 3">BJ06-0157</strain>
    </source>
</reference>
<proteinExistence type="predicted"/>
<sequence>MGLICSIIAVPLAPMKRLIRLAGLLRDRVAQPLHDPITGRSELERIAQAAAAGALSQEEKRAAQQQVIHRMRHPEP</sequence>
<comment type="caution">
    <text evidence="2">The sequence shown here is derived from an EMBL/GenBank/DDBJ whole genome shotgun (WGS) entry which is preliminary data.</text>
</comment>